<evidence type="ECO:0000313" key="2">
    <source>
        <dbReference type="EMBL" id="GLD45577.1"/>
    </source>
</evidence>
<feature type="compositionally biased region" description="Basic residues" evidence="1">
    <location>
        <begin position="48"/>
        <end position="60"/>
    </location>
</feature>
<protein>
    <submittedName>
        <fullName evidence="2">1-phosphatidylinositol 4,5-bisphosphate phosphodiesterase eta-2a</fullName>
    </submittedName>
</protein>
<feature type="compositionally biased region" description="Basic and acidic residues" evidence="1">
    <location>
        <begin position="82"/>
        <end position="104"/>
    </location>
</feature>
<accession>A0AAD3M122</accession>
<dbReference type="EMBL" id="BRZM01000001">
    <property type="protein sequence ID" value="GLD45577.1"/>
    <property type="molecule type" value="Genomic_DNA"/>
</dbReference>
<comment type="caution">
    <text evidence="2">The sequence shown here is derived from an EMBL/GenBank/DDBJ whole genome shotgun (WGS) entry which is preliminary data.</text>
</comment>
<sequence length="446" mass="49136">MIILKTMSDHSYMILQETSEARVASGIKGLFHRNPKQASLDSHAAAQHSRKHPFGAHLLRRTASAPTKGQPKIKKGFPEITIDTKDYSSEGASEDRESEDRDKASAAASHQSTPPQHHTGDPPASQQAKGSWDHPDTNGAFHPEEGKGKSPLFAKGRPMSEPLKRAGRLRFHEPLDMKPGVFARVALNSSGRVGMSSNCITCVIGSKESPEAERKVQVEERQGCKSKTEHGERQERSNRSSSTKRQVQPEPIAKPQPLAAQPDLQQSPPKLKSCMEAQFQCLPQALLRPIPLPRSKARQTLGTQHIQSQPHISQRITRSCSVPRRRSPNTVTPAPSLTPDCRTNLRWQQATPPNYGAVCGSALTPFTNSNANESLSLSDSSSCDSFCSLSSLESPPMLPPRSVLDSRKRAVGTLQREMNALFAQKMEELRHKSPMFFAGKMYLRQP</sequence>
<feature type="compositionally biased region" description="Basic and acidic residues" evidence="1">
    <location>
        <begin position="210"/>
        <end position="238"/>
    </location>
</feature>
<evidence type="ECO:0000256" key="1">
    <source>
        <dbReference type="SAM" id="MobiDB-lite"/>
    </source>
</evidence>
<keyword evidence="3" id="KW-1185">Reference proteome</keyword>
<name>A0AAD3M122_LATJO</name>
<feature type="region of interest" description="Disordered" evidence="1">
    <location>
        <begin position="303"/>
        <end position="339"/>
    </location>
</feature>
<feature type="compositionally biased region" description="Basic and acidic residues" evidence="1">
    <location>
        <begin position="131"/>
        <end position="148"/>
    </location>
</feature>
<organism evidence="2 3">
    <name type="scientific">Lates japonicus</name>
    <name type="common">Japanese lates</name>
    <dbReference type="NCBI Taxonomy" id="270547"/>
    <lineage>
        <taxon>Eukaryota</taxon>
        <taxon>Metazoa</taxon>
        <taxon>Chordata</taxon>
        <taxon>Craniata</taxon>
        <taxon>Vertebrata</taxon>
        <taxon>Euteleostomi</taxon>
        <taxon>Actinopterygii</taxon>
        <taxon>Neopterygii</taxon>
        <taxon>Teleostei</taxon>
        <taxon>Neoteleostei</taxon>
        <taxon>Acanthomorphata</taxon>
        <taxon>Carangaria</taxon>
        <taxon>Carangaria incertae sedis</taxon>
        <taxon>Centropomidae</taxon>
        <taxon>Lates</taxon>
    </lineage>
</organism>
<feature type="region of interest" description="Disordered" evidence="1">
    <location>
        <begin position="37"/>
        <end position="160"/>
    </location>
</feature>
<dbReference type="AlphaFoldDB" id="A0AAD3M122"/>
<gene>
    <name evidence="2" type="ORF">AKAME5_000007200</name>
</gene>
<evidence type="ECO:0000313" key="3">
    <source>
        <dbReference type="Proteomes" id="UP001279410"/>
    </source>
</evidence>
<feature type="region of interest" description="Disordered" evidence="1">
    <location>
        <begin position="210"/>
        <end position="269"/>
    </location>
</feature>
<feature type="compositionally biased region" description="Low complexity" evidence="1">
    <location>
        <begin position="255"/>
        <end position="269"/>
    </location>
</feature>
<feature type="compositionally biased region" description="Polar residues" evidence="1">
    <location>
        <begin position="303"/>
        <end position="320"/>
    </location>
</feature>
<proteinExistence type="predicted"/>
<reference evidence="2" key="1">
    <citation type="submission" date="2022-08" db="EMBL/GenBank/DDBJ databases">
        <title>Genome sequencing of akame (Lates japonicus).</title>
        <authorList>
            <person name="Hashiguchi Y."/>
            <person name="Takahashi H."/>
        </authorList>
    </citation>
    <scope>NUCLEOTIDE SEQUENCE</scope>
    <source>
        <strain evidence="2">Kochi</strain>
    </source>
</reference>
<dbReference type="Proteomes" id="UP001279410">
    <property type="component" value="Unassembled WGS sequence"/>
</dbReference>